<dbReference type="RefSeq" id="YP_011108663.1">
    <property type="nucleotide sequence ID" value="NC_091965.1"/>
</dbReference>
<dbReference type="Proteomes" id="UP001269161">
    <property type="component" value="Segment"/>
</dbReference>
<accession>A0AAF0IEY1</accession>
<protein>
    <submittedName>
        <fullName evidence="1">Uncharacterized protein</fullName>
    </submittedName>
</protein>
<name>A0AAF0IEY1_9CAUD</name>
<keyword evidence="2" id="KW-1185">Reference proteome</keyword>
<evidence type="ECO:0000313" key="2">
    <source>
        <dbReference type="Proteomes" id="UP001269161"/>
    </source>
</evidence>
<reference evidence="1" key="1">
    <citation type="submission" date="2023-01" db="EMBL/GenBank/DDBJ databases">
        <title>New crAssphage isolates infecting Bacteroides cellulosilyticus.</title>
        <authorList>
            <person name="Papudeshi B."/>
            <person name="Vega A.A."/>
            <person name="Souza C."/>
            <person name="Giles S.K."/>
            <person name="Mallawaarachchi V."/>
            <person name="Roach M.J."/>
            <person name="An M."/>
            <person name="Jacobson N."/>
            <person name="McNair K."/>
            <person name="Mora M.F."/>
            <person name="Pastrana K."/>
            <person name="Leigh C."/>
            <person name="Cram C."/>
            <person name="Plewa W.S."/>
            <person name="Grigson S.R."/>
            <person name="Bouras G.S."/>
            <person name="Decewicz P."/>
            <person name="Luque A."/>
            <person name="Droit L."/>
            <person name="Handley S."/>
            <person name="Segall A.M."/>
            <person name="Dinsdale E.A."/>
            <person name="Edwards R.A."/>
        </authorList>
    </citation>
    <scope>NUCLEOTIDE SEQUENCE</scope>
    <source>
        <strain evidence="1">Bc11</strain>
    </source>
</reference>
<proteinExistence type="predicted"/>
<organism evidence="1 2">
    <name type="scientific">Caudoviricetes sp. 'Rudgehvirus jaberico'</name>
    <dbReference type="NCBI Taxonomy" id="3028515"/>
    <lineage>
        <taxon>Viruses</taxon>
        <taxon>Duplodnaviria</taxon>
        <taxon>Heunggongvirae</taxon>
        <taxon>Uroviricota</taxon>
        <taxon>Caudoviricetes</taxon>
        <taxon>Crassvirales</taxon>
        <taxon>Intestiviridae</taxon>
        <taxon>Crudevirinae</taxon>
    </lineage>
</organism>
<evidence type="ECO:0000313" key="1">
    <source>
        <dbReference type="EMBL" id="WEU69901.1"/>
    </source>
</evidence>
<sequence>MQFKRIRFDEKGIGAFNKKCISCGAPILIFGKGDNVLCPHCTECLDNGNTLVLEVIRVEDDCLVVNRIILLSNIYLTPKQKIIAISDPAEFERLYNIYIQRNG</sequence>
<dbReference type="EMBL" id="OQ198719">
    <property type="protein sequence ID" value="WEU69901.1"/>
    <property type="molecule type" value="Genomic_DNA"/>
</dbReference>